<dbReference type="OrthoDB" id="194386at2759"/>
<dbReference type="GO" id="GO:0005634">
    <property type="term" value="C:nucleus"/>
    <property type="evidence" value="ECO:0007669"/>
    <property type="project" value="TreeGrafter"/>
</dbReference>
<dbReference type="Proteomes" id="UP000613580">
    <property type="component" value="Unassembled WGS sequence"/>
</dbReference>
<reference evidence="1" key="1">
    <citation type="submission" date="2020-05" db="EMBL/GenBank/DDBJ databases">
        <title>Mycena genomes resolve the evolution of fungal bioluminescence.</title>
        <authorList>
            <person name="Tsai I.J."/>
        </authorList>
    </citation>
    <scope>NUCLEOTIDE SEQUENCE</scope>
    <source>
        <strain evidence="1">110903Hualien_Pintung</strain>
    </source>
</reference>
<dbReference type="PANTHER" id="PTHR14614">
    <property type="entry name" value="HEPATOCELLULAR CARCINOMA-ASSOCIATED ANTIGEN"/>
    <property type="match status" value="1"/>
</dbReference>
<dbReference type="InterPro" id="IPR029063">
    <property type="entry name" value="SAM-dependent_MTases_sf"/>
</dbReference>
<evidence type="ECO:0008006" key="3">
    <source>
        <dbReference type="Google" id="ProtNLM"/>
    </source>
</evidence>
<keyword evidence="2" id="KW-1185">Reference proteome</keyword>
<dbReference type="Pfam" id="PF10294">
    <property type="entry name" value="Methyltransf_16"/>
    <property type="match status" value="1"/>
</dbReference>
<dbReference type="SUPFAM" id="SSF53335">
    <property type="entry name" value="S-adenosyl-L-methionine-dependent methyltransferases"/>
    <property type="match status" value="1"/>
</dbReference>
<protein>
    <recommendedName>
        <fullName evidence="3">Methyltransferase-domain-containing protein</fullName>
    </recommendedName>
</protein>
<gene>
    <name evidence="1" type="ORF">HMN09_00072600</name>
</gene>
<name>A0A8H6TUD4_MYCCL</name>
<organism evidence="1 2">
    <name type="scientific">Mycena chlorophos</name>
    <name type="common">Agaric fungus</name>
    <name type="synonym">Agaricus chlorophos</name>
    <dbReference type="NCBI Taxonomy" id="658473"/>
    <lineage>
        <taxon>Eukaryota</taxon>
        <taxon>Fungi</taxon>
        <taxon>Dikarya</taxon>
        <taxon>Basidiomycota</taxon>
        <taxon>Agaricomycotina</taxon>
        <taxon>Agaricomycetes</taxon>
        <taxon>Agaricomycetidae</taxon>
        <taxon>Agaricales</taxon>
        <taxon>Marasmiineae</taxon>
        <taxon>Mycenaceae</taxon>
        <taxon>Mycena</taxon>
    </lineage>
</organism>
<dbReference type="InterPro" id="IPR019410">
    <property type="entry name" value="Methyltransf_16"/>
</dbReference>
<sequence>MLPASETKNNAVLVLSSGITLIQSDDGLANGTGLWIGGQILTAFLVSSGLVKSGMRVIELGSGIGFTAISLAKLGCAVDATDIPIVLGKTLVPNVARNSDLPGTVRVRELDWSVAPQNWRWDHPTAIASPTHSPSVEQKLTTPFDMVLSADTIYSTDLVAPLMRSLQAICLQSLAVSSRVPPVYLCLERRDPQLVDHALKEADETWGFTVTRIPKHKVSKAVDKMYEWQKAEWEGVEIYKLVLRKK</sequence>
<accession>A0A8H6TUD4</accession>
<dbReference type="Gene3D" id="3.40.50.150">
    <property type="entry name" value="Vaccinia Virus protein VP39"/>
    <property type="match status" value="1"/>
</dbReference>
<evidence type="ECO:0000313" key="1">
    <source>
        <dbReference type="EMBL" id="KAF7322931.1"/>
    </source>
</evidence>
<dbReference type="GO" id="GO:0008757">
    <property type="term" value="F:S-adenosylmethionine-dependent methyltransferase activity"/>
    <property type="evidence" value="ECO:0007669"/>
    <property type="project" value="UniProtKB-ARBA"/>
</dbReference>
<comment type="caution">
    <text evidence="1">The sequence shown here is derived from an EMBL/GenBank/DDBJ whole genome shotgun (WGS) entry which is preliminary data.</text>
</comment>
<proteinExistence type="predicted"/>
<dbReference type="EMBL" id="JACAZE010000001">
    <property type="protein sequence ID" value="KAF7322931.1"/>
    <property type="molecule type" value="Genomic_DNA"/>
</dbReference>
<evidence type="ECO:0000313" key="2">
    <source>
        <dbReference type="Proteomes" id="UP000613580"/>
    </source>
</evidence>
<dbReference type="PANTHER" id="PTHR14614:SF162">
    <property type="entry name" value="EXPRESSED PROTEIN"/>
    <property type="match status" value="1"/>
</dbReference>
<dbReference type="AlphaFoldDB" id="A0A8H6TUD4"/>
<dbReference type="GO" id="GO:0005737">
    <property type="term" value="C:cytoplasm"/>
    <property type="evidence" value="ECO:0007669"/>
    <property type="project" value="TreeGrafter"/>
</dbReference>